<gene>
    <name evidence="11" type="ORF">Taro_031534</name>
</gene>
<dbReference type="SUPFAM" id="SSF52540">
    <property type="entry name" value="P-loop containing nucleoside triphosphate hydrolases"/>
    <property type="match status" value="1"/>
</dbReference>
<dbReference type="InterPro" id="IPR027417">
    <property type="entry name" value="P-loop_NTPase"/>
</dbReference>
<feature type="transmembrane region" description="Helical" evidence="9">
    <location>
        <begin position="471"/>
        <end position="491"/>
    </location>
</feature>
<evidence type="ECO:0000256" key="9">
    <source>
        <dbReference type="SAM" id="Phobius"/>
    </source>
</evidence>
<reference evidence="11" key="1">
    <citation type="submission" date="2017-07" db="EMBL/GenBank/DDBJ databases">
        <title>Taro Niue Genome Assembly and Annotation.</title>
        <authorList>
            <person name="Atibalentja N."/>
            <person name="Keating K."/>
            <person name="Fields C.J."/>
        </authorList>
    </citation>
    <scope>NUCLEOTIDE SEQUENCE</scope>
    <source>
        <strain evidence="11">Niue_2</strain>
        <tissue evidence="11">Leaf</tissue>
    </source>
</reference>
<dbReference type="PROSITE" id="PS50893">
    <property type="entry name" value="ABC_TRANSPORTER_2"/>
    <property type="match status" value="1"/>
</dbReference>
<keyword evidence="3 9" id="KW-0812">Transmembrane</keyword>
<keyword evidence="2" id="KW-0813">Transport</keyword>
<evidence type="ECO:0000259" key="10">
    <source>
        <dbReference type="PROSITE" id="PS50893"/>
    </source>
</evidence>
<dbReference type="GO" id="GO:0016020">
    <property type="term" value="C:membrane"/>
    <property type="evidence" value="ECO:0007669"/>
    <property type="project" value="UniProtKB-SubCell"/>
</dbReference>
<protein>
    <recommendedName>
        <fullName evidence="10">ABC transporter domain-containing protein</fullName>
    </recommendedName>
</protein>
<feature type="transmembrane region" description="Helical" evidence="9">
    <location>
        <begin position="728"/>
        <end position="749"/>
    </location>
</feature>
<organism evidence="11 12">
    <name type="scientific">Colocasia esculenta</name>
    <name type="common">Wild taro</name>
    <name type="synonym">Arum esculentum</name>
    <dbReference type="NCBI Taxonomy" id="4460"/>
    <lineage>
        <taxon>Eukaryota</taxon>
        <taxon>Viridiplantae</taxon>
        <taxon>Streptophyta</taxon>
        <taxon>Embryophyta</taxon>
        <taxon>Tracheophyta</taxon>
        <taxon>Spermatophyta</taxon>
        <taxon>Magnoliopsida</taxon>
        <taxon>Liliopsida</taxon>
        <taxon>Araceae</taxon>
        <taxon>Aroideae</taxon>
        <taxon>Colocasieae</taxon>
        <taxon>Colocasia</taxon>
    </lineage>
</organism>
<keyword evidence="5" id="KW-0067">ATP-binding</keyword>
<dbReference type="InterPro" id="IPR017871">
    <property type="entry name" value="ABC_transporter-like_CS"/>
</dbReference>
<feature type="transmembrane region" description="Helical" evidence="9">
    <location>
        <begin position="503"/>
        <end position="525"/>
    </location>
</feature>
<evidence type="ECO:0000256" key="1">
    <source>
        <dbReference type="ARBA" id="ARBA00004141"/>
    </source>
</evidence>
<evidence type="ECO:0000256" key="5">
    <source>
        <dbReference type="ARBA" id="ARBA00022840"/>
    </source>
</evidence>
<feature type="transmembrane region" description="Helical" evidence="9">
    <location>
        <begin position="545"/>
        <end position="570"/>
    </location>
</feature>
<evidence type="ECO:0000256" key="3">
    <source>
        <dbReference type="ARBA" id="ARBA00022692"/>
    </source>
</evidence>
<dbReference type="GO" id="GO:0140359">
    <property type="term" value="F:ABC-type transporter activity"/>
    <property type="evidence" value="ECO:0007669"/>
    <property type="project" value="InterPro"/>
</dbReference>
<keyword evidence="7 9" id="KW-0472">Membrane</keyword>
<evidence type="ECO:0000256" key="7">
    <source>
        <dbReference type="ARBA" id="ARBA00023136"/>
    </source>
</evidence>
<dbReference type="PANTHER" id="PTHR48041:SF11">
    <property type="entry name" value="ABC TRANSPORTER G FAMILY MEMBER 16"/>
    <property type="match status" value="1"/>
</dbReference>
<dbReference type="InterPro" id="IPR013525">
    <property type="entry name" value="ABC2_TM"/>
</dbReference>
<keyword evidence="4" id="KW-0547">Nucleotide-binding</keyword>
<feature type="region of interest" description="Disordered" evidence="8">
    <location>
        <begin position="1"/>
        <end position="32"/>
    </location>
</feature>
<dbReference type="Gene3D" id="3.40.50.300">
    <property type="entry name" value="P-loop containing nucleotide triphosphate hydrolases"/>
    <property type="match status" value="1"/>
</dbReference>
<evidence type="ECO:0000313" key="11">
    <source>
        <dbReference type="EMBL" id="MQL98815.1"/>
    </source>
</evidence>
<dbReference type="Pfam" id="PF01061">
    <property type="entry name" value="ABC2_membrane"/>
    <property type="match status" value="1"/>
</dbReference>
<proteinExistence type="predicted"/>
<dbReference type="InterPro" id="IPR050352">
    <property type="entry name" value="ABCG_transporters"/>
</dbReference>
<dbReference type="InterPro" id="IPR003439">
    <property type="entry name" value="ABC_transporter-like_ATP-bd"/>
</dbReference>
<accession>A0A843VS76</accession>
<feature type="transmembrane region" description="Helical" evidence="9">
    <location>
        <begin position="582"/>
        <end position="605"/>
    </location>
</feature>
<dbReference type="PANTHER" id="PTHR48041">
    <property type="entry name" value="ABC TRANSPORTER G FAMILY MEMBER 28"/>
    <property type="match status" value="1"/>
</dbReference>
<evidence type="ECO:0000313" key="12">
    <source>
        <dbReference type="Proteomes" id="UP000652761"/>
    </source>
</evidence>
<dbReference type="Pfam" id="PF00005">
    <property type="entry name" value="ABC_tran"/>
    <property type="match status" value="1"/>
</dbReference>
<dbReference type="SMART" id="SM00382">
    <property type="entry name" value="AAA"/>
    <property type="match status" value="1"/>
</dbReference>
<comment type="subcellular location">
    <subcellularLocation>
        <location evidence="1">Membrane</location>
        <topology evidence="1">Multi-pass membrane protein</topology>
    </subcellularLocation>
</comment>
<feature type="region of interest" description="Disordered" evidence="8">
    <location>
        <begin position="49"/>
        <end position="85"/>
    </location>
</feature>
<evidence type="ECO:0000256" key="6">
    <source>
        <dbReference type="ARBA" id="ARBA00022989"/>
    </source>
</evidence>
<dbReference type="GO" id="GO:0016887">
    <property type="term" value="F:ATP hydrolysis activity"/>
    <property type="evidence" value="ECO:0007669"/>
    <property type="project" value="InterPro"/>
</dbReference>
<feature type="domain" description="ABC transporter" evidence="10">
    <location>
        <begin position="103"/>
        <end position="355"/>
    </location>
</feature>
<dbReference type="OrthoDB" id="66620at2759"/>
<comment type="caution">
    <text evidence="11">The sequence shown here is derived from an EMBL/GenBank/DDBJ whole genome shotgun (WGS) entry which is preliminary data.</text>
</comment>
<evidence type="ECO:0000256" key="8">
    <source>
        <dbReference type="SAM" id="MobiDB-lite"/>
    </source>
</evidence>
<dbReference type="GO" id="GO:0005524">
    <property type="term" value="F:ATP binding"/>
    <property type="evidence" value="ECO:0007669"/>
    <property type="project" value="UniProtKB-KW"/>
</dbReference>
<keyword evidence="6 9" id="KW-1133">Transmembrane helix</keyword>
<name>A0A843VS76_COLES</name>
<evidence type="ECO:0000256" key="2">
    <source>
        <dbReference type="ARBA" id="ARBA00022448"/>
    </source>
</evidence>
<dbReference type="InterPro" id="IPR003593">
    <property type="entry name" value="AAA+_ATPase"/>
</dbReference>
<dbReference type="EMBL" id="NMUH01002244">
    <property type="protein sequence ID" value="MQL98815.1"/>
    <property type="molecule type" value="Genomic_DNA"/>
</dbReference>
<keyword evidence="12" id="KW-1185">Reference proteome</keyword>
<dbReference type="Proteomes" id="UP000652761">
    <property type="component" value="Unassembled WGS sequence"/>
</dbReference>
<dbReference type="PROSITE" id="PS00211">
    <property type="entry name" value="ABC_TRANSPORTER_1"/>
    <property type="match status" value="1"/>
</dbReference>
<sequence length="758" mass="83133">MVALMDPGDGGDRAFLIPVEGNPAPEVPASSRPLIIPTAVGKLLKRVGDSTRSNDDADDDDDLQAPPPPSTPSPHHRLAEIRGSSPPPPLVLSFSELSYSVKLRKRSILSLFRGSDEGHGEGRMKVLLDSVSGEAREGQIMAVLGPSGSGKSTLIDALAGRIARGSLRGRVALNGEDLQLHRGHLLKAISEYVMQDDLLHPMLTVEETLTFAADFRLPRSMARSRKRERVKNLIDQLGLRDAAGTIIGNEYRRGISGGERRRVSIGADIIHDPIVLFLDEPTSGLDSTSAYQVVKVLKGIALTGSVLVMAMHQPSARILGLLDRLLFLSRGRAVYSGCPEGLPDFFAGFEHPIPEKESRTEFALDLIRELEGSPGGTDALADYYRQWQDMHRRDGAVSFGDNSVGFTLRDAISASISRGKLVSGAAEVGKTTGVVAGGAYRVPTFANPFWVEVWVLTKRALINSRRQPEIFAVWLGTVLTTSFIIAALFWRLPRSIAGIQERLGFLAVAITATFYICAVVLQELIDERYIFIRETAHNSYRRSSYVLATTVAGIPSLLPISISFAAVTYFATGLAGGFSGFLFYLAVIFTCFWTGISYMTFLSGVTPDMQVGFPVMLLSIASFLIVSGFMATRDRIPAYWKWLHYMSLVKYPYEALMHNEFDDPRRCFVRGDQMFDQVPLLEGLAGDTKAVLLQGMETMLGVSMKADTCVVNGPYVLKLQGLTQLGKWQCVLILLAVGFLLKLLFYFSLLVGSRNKRR</sequence>
<dbReference type="AlphaFoldDB" id="A0A843VS76"/>
<evidence type="ECO:0000256" key="4">
    <source>
        <dbReference type="ARBA" id="ARBA00022741"/>
    </source>
</evidence>
<feature type="transmembrane region" description="Helical" evidence="9">
    <location>
        <begin position="611"/>
        <end position="631"/>
    </location>
</feature>